<name>A0ABQ8B2N1_BRANA</name>
<keyword evidence="3" id="KW-1185">Reference proteome</keyword>
<evidence type="ECO:0000313" key="3">
    <source>
        <dbReference type="Proteomes" id="UP000824890"/>
    </source>
</evidence>
<dbReference type="Proteomes" id="UP000824890">
    <property type="component" value="Unassembled WGS sequence"/>
</dbReference>
<organism evidence="2 3">
    <name type="scientific">Brassica napus</name>
    <name type="common">Rape</name>
    <dbReference type="NCBI Taxonomy" id="3708"/>
    <lineage>
        <taxon>Eukaryota</taxon>
        <taxon>Viridiplantae</taxon>
        <taxon>Streptophyta</taxon>
        <taxon>Embryophyta</taxon>
        <taxon>Tracheophyta</taxon>
        <taxon>Spermatophyta</taxon>
        <taxon>Magnoliopsida</taxon>
        <taxon>eudicotyledons</taxon>
        <taxon>Gunneridae</taxon>
        <taxon>Pentapetalae</taxon>
        <taxon>rosids</taxon>
        <taxon>malvids</taxon>
        <taxon>Brassicales</taxon>
        <taxon>Brassicaceae</taxon>
        <taxon>Brassiceae</taxon>
        <taxon>Brassica</taxon>
    </lineage>
</organism>
<protein>
    <recommendedName>
        <fullName evidence="4">RNase H type-1 domain-containing protein</fullName>
    </recommendedName>
</protein>
<reference evidence="2 3" key="1">
    <citation type="submission" date="2021-05" db="EMBL/GenBank/DDBJ databases">
        <title>Genome Assembly of Synthetic Allotetraploid Brassica napus Reveals Homoeologous Exchanges between Subgenomes.</title>
        <authorList>
            <person name="Davis J.T."/>
        </authorList>
    </citation>
    <scope>NUCLEOTIDE SEQUENCE [LARGE SCALE GENOMIC DNA]</scope>
    <source>
        <strain evidence="3">cv. Da-Ae</strain>
        <tissue evidence="2">Seedling</tissue>
    </source>
</reference>
<comment type="caution">
    <text evidence="2">The sequence shown here is derived from an EMBL/GenBank/DDBJ whole genome shotgun (WGS) entry which is preliminary data.</text>
</comment>
<feature type="signal peptide" evidence="1">
    <location>
        <begin position="1"/>
        <end position="27"/>
    </location>
</feature>
<keyword evidence="1" id="KW-0732">Signal</keyword>
<gene>
    <name evidence="2" type="ORF">HID58_048637</name>
</gene>
<proteinExistence type="predicted"/>
<feature type="non-terminal residue" evidence="2">
    <location>
        <position position="1"/>
    </location>
</feature>
<evidence type="ECO:0008006" key="4">
    <source>
        <dbReference type="Google" id="ProtNLM"/>
    </source>
</evidence>
<evidence type="ECO:0000313" key="2">
    <source>
        <dbReference type="EMBL" id="KAH0899069.1"/>
    </source>
</evidence>
<dbReference type="EMBL" id="JAGKQM010000012">
    <property type="protein sequence ID" value="KAH0899069.1"/>
    <property type="molecule type" value="Genomic_DNA"/>
</dbReference>
<accession>A0ABQ8B2N1</accession>
<feature type="chain" id="PRO_5045831575" description="RNase H type-1 domain-containing protein" evidence="1">
    <location>
        <begin position="28"/>
        <end position="69"/>
    </location>
</feature>
<evidence type="ECO:0000256" key="1">
    <source>
        <dbReference type="SAM" id="SignalP"/>
    </source>
</evidence>
<sequence>RRNWLEQWKIKCLAIFSLFLEMIPRNANKCASLIAKRLTKEHRFQSYVASSASFWLTNLFEEERSGVGE</sequence>
<feature type="non-terminal residue" evidence="2">
    <location>
        <position position="69"/>
    </location>
</feature>